<name>A0ABR7ECR1_9FIRM</name>
<gene>
    <name evidence="5" type="ORF">H8S18_04440</name>
</gene>
<keyword evidence="5" id="KW-0378">Hydrolase</keyword>
<dbReference type="Proteomes" id="UP000606889">
    <property type="component" value="Unassembled WGS sequence"/>
</dbReference>
<dbReference type="PANTHER" id="PTHR11820">
    <property type="entry name" value="ACYLPYRUVASE"/>
    <property type="match status" value="1"/>
</dbReference>
<dbReference type="RefSeq" id="WP_186857097.1">
    <property type="nucleotide sequence ID" value="NZ_JACOON010000002.1"/>
</dbReference>
<sequence>MKICRFEKYEKDFYGVLDGDDISVIAGQPYEQISLTGEHVKLGDVRLLAPTVPKNIVAVGLNYRKHAEEIGMPLVEEPLIFSKFVSSIINPFEKIVKPDVCKQLDYEAELAIVIGKKCSKVKKEDAKSYILGFTCMNDVTARDLQDMTKQWARCKGFDTFSPFGPWIETEADGDNLHLQAVLNGRVVQDDTTADFIFDTAALVEYISGFMTLYPGDIITTGTPGGIGPMKSGDEIKVVIEGIGELVNYVK</sequence>
<dbReference type="Gene3D" id="3.90.850.10">
    <property type="entry name" value="Fumarylacetoacetase-like, C-terminal domain"/>
    <property type="match status" value="1"/>
</dbReference>
<dbReference type="Pfam" id="PF01557">
    <property type="entry name" value="FAA_hydrolase"/>
    <property type="match status" value="1"/>
</dbReference>
<dbReference type="Gene3D" id="2.30.30.370">
    <property type="entry name" value="FAH"/>
    <property type="match status" value="1"/>
</dbReference>
<proteinExistence type="inferred from homology"/>
<dbReference type="SUPFAM" id="SSF56529">
    <property type="entry name" value="FAH"/>
    <property type="match status" value="1"/>
</dbReference>
<accession>A0ABR7ECR1</accession>
<keyword evidence="2" id="KW-0479">Metal-binding</keyword>
<evidence type="ECO:0000256" key="1">
    <source>
        <dbReference type="ARBA" id="ARBA00010211"/>
    </source>
</evidence>
<dbReference type="InterPro" id="IPR036663">
    <property type="entry name" value="Fumarylacetoacetase_C_sf"/>
</dbReference>
<dbReference type="Pfam" id="PF10370">
    <property type="entry name" value="Rv2993c-like_N"/>
    <property type="match status" value="1"/>
</dbReference>
<comment type="similarity">
    <text evidence="1">Belongs to the FAH family.</text>
</comment>
<reference evidence="5 6" key="1">
    <citation type="submission" date="2020-08" db="EMBL/GenBank/DDBJ databases">
        <title>Genome public.</title>
        <authorList>
            <person name="Liu C."/>
            <person name="Sun Q."/>
        </authorList>
    </citation>
    <scope>NUCLEOTIDE SEQUENCE [LARGE SCALE GENOMIC DNA]</scope>
    <source>
        <strain evidence="5 6">NSJ-35</strain>
    </source>
</reference>
<evidence type="ECO:0000313" key="6">
    <source>
        <dbReference type="Proteomes" id="UP000606889"/>
    </source>
</evidence>
<feature type="domain" description="Fumarylacetoacetase-like C-terminal" evidence="3">
    <location>
        <begin position="56"/>
        <end position="249"/>
    </location>
</feature>
<dbReference type="InterPro" id="IPR018833">
    <property type="entry name" value="Rv2993c-like_N"/>
</dbReference>
<evidence type="ECO:0000259" key="3">
    <source>
        <dbReference type="Pfam" id="PF01557"/>
    </source>
</evidence>
<dbReference type="EMBL" id="JACOON010000002">
    <property type="protein sequence ID" value="MBC5647575.1"/>
    <property type="molecule type" value="Genomic_DNA"/>
</dbReference>
<comment type="caution">
    <text evidence="5">The sequence shown here is derived from an EMBL/GenBank/DDBJ whole genome shotgun (WGS) entry which is preliminary data.</text>
</comment>
<dbReference type="PANTHER" id="PTHR11820:SF7">
    <property type="entry name" value="ACYLPYRUVASE FAHD1, MITOCHONDRIAL"/>
    <property type="match status" value="1"/>
</dbReference>
<evidence type="ECO:0000313" key="5">
    <source>
        <dbReference type="EMBL" id="MBC5647575.1"/>
    </source>
</evidence>
<feature type="domain" description="Rv2993c-like N-terminal" evidence="4">
    <location>
        <begin position="1"/>
        <end position="50"/>
    </location>
</feature>
<dbReference type="InterPro" id="IPR011234">
    <property type="entry name" value="Fumarylacetoacetase-like_C"/>
</dbReference>
<protein>
    <submittedName>
        <fullName evidence="5">Fumarylacetoacetate hydrolase family protein</fullName>
    </submittedName>
</protein>
<dbReference type="GO" id="GO:0016787">
    <property type="term" value="F:hydrolase activity"/>
    <property type="evidence" value="ECO:0007669"/>
    <property type="project" value="UniProtKB-KW"/>
</dbReference>
<organism evidence="5 6">
    <name type="scientific">Christensenella tenuis</name>
    <dbReference type="NCBI Taxonomy" id="2763033"/>
    <lineage>
        <taxon>Bacteria</taxon>
        <taxon>Bacillati</taxon>
        <taxon>Bacillota</taxon>
        <taxon>Clostridia</taxon>
        <taxon>Christensenellales</taxon>
        <taxon>Christensenellaceae</taxon>
        <taxon>Christensenella</taxon>
    </lineage>
</organism>
<evidence type="ECO:0000256" key="2">
    <source>
        <dbReference type="ARBA" id="ARBA00022723"/>
    </source>
</evidence>
<keyword evidence="6" id="KW-1185">Reference proteome</keyword>
<evidence type="ECO:0000259" key="4">
    <source>
        <dbReference type="Pfam" id="PF10370"/>
    </source>
</evidence>